<dbReference type="OrthoDB" id="2187087at2759"/>
<dbReference type="Proteomes" id="UP000002872">
    <property type="component" value="Unassembled WGS sequence"/>
</dbReference>
<evidence type="ECO:0000313" key="2">
    <source>
        <dbReference type="Proteomes" id="UP000002872"/>
    </source>
</evidence>
<dbReference type="InParanoid" id="I3EHY5"/>
<dbReference type="OMA" id="YTIMERA"/>
<evidence type="ECO:0000313" key="1">
    <source>
        <dbReference type="EMBL" id="EIJ88832.1"/>
    </source>
</evidence>
<accession>I3EHY5</accession>
<dbReference type="VEuPathDB" id="MicrosporidiaDB:NEQG_00651"/>
<organism evidence="1 2">
    <name type="scientific">Nematocida parisii (strain ERTm3)</name>
    <name type="common">Nematode killer fungus</name>
    <dbReference type="NCBI Taxonomy" id="935791"/>
    <lineage>
        <taxon>Eukaryota</taxon>
        <taxon>Fungi</taxon>
        <taxon>Fungi incertae sedis</taxon>
        <taxon>Microsporidia</taxon>
        <taxon>Nematocida</taxon>
    </lineage>
</organism>
<dbReference type="HOGENOM" id="CLU_994310_0_0_1"/>
<keyword evidence="2" id="KW-1185">Reference proteome</keyword>
<reference evidence="1" key="1">
    <citation type="submission" date="2011-01" db="EMBL/GenBank/DDBJ databases">
        <title>The Genome Sequence of Nematocida parisii strain ERTm3.</title>
        <authorList>
            <consortium name="The Broad Institute Genome Sequencing Platform"/>
            <consortium name="The Broad Institute Genome Sequencing Center for Infectious Disease"/>
            <person name="Cuomo C."/>
            <person name="Troemel E."/>
            <person name="Young S.K."/>
            <person name="Zeng Q."/>
            <person name="Gargeya S."/>
            <person name="Fitzgerald M."/>
            <person name="Haas B."/>
            <person name="Abouelleil A."/>
            <person name="Alvarado L."/>
            <person name="Arachchi H.M."/>
            <person name="Berlin A."/>
            <person name="Chapman S.B."/>
            <person name="Gearin G."/>
            <person name="Goldberg J."/>
            <person name="Griggs A."/>
            <person name="Gujja S."/>
            <person name="Hansen M."/>
            <person name="Heiman D."/>
            <person name="Howarth C."/>
            <person name="Larimer J."/>
            <person name="Lui A."/>
            <person name="MacDonald P.J.P."/>
            <person name="McCowen C."/>
            <person name="Montmayeur A."/>
            <person name="Murphy C."/>
            <person name="Neiman D."/>
            <person name="Pearson M."/>
            <person name="Priest M."/>
            <person name="Roberts A."/>
            <person name="Saif S."/>
            <person name="Shea T."/>
            <person name="Sisk P."/>
            <person name="Stolte C."/>
            <person name="Sykes S."/>
            <person name="Wortman J."/>
            <person name="Nusbaum C."/>
            <person name="Birren B."/>
        </authorList>
    </citation>
    <scope>NUCLEOTIDE SEQUENCE</scope>
    <source>
        <strain evidence="1">ERTm3</strain>
    </source>
</reference>
<protein>
    <submittedName>
        <fullName evidence="1">Uncharacterized protein</fullName>
    </submittedName>
</protein>
<name>I3EHY5_NEMP3</name>
<dbReference type="AlphaFoldDB" id="I3EHY5"/>
<sequence length="280" mass="31568">MKKTIAAQQNYFLQTSKRRAPESWREINQRYGKETKQDELARVSEETKSSLLGLNPNTQIIKKSRPLSMQSMLIYAALCPSFIKVVYLAETQMGISPVEIYSKDLPTLTADSTVKKIRYSSCNTQPVPLLDKSMKVYQGMFQIPSSMVPIAEMDKLPKKTRLTMLTKLLSISIALNQPVLDINSIFIQKTSDDLLYIPSSNKNKKSACVSEYMVCVLGLLLDTYTIMERAKIMQALDKTKEEAGDLLKIASLIYDGMKGNEWESAYINATKHLSSIINTL</sequence>
<gene>
    <name evidence="1" type="ORF">NEQG_00651</name>
</gene>
<proteinExistence type="predicted"/>
<dbReference type="EMBL" id="GL870877">
    <property type="protein sequence ID" value="EIJ88832.1"/>
    <property type="molecule type" value="Genomic_DNA"/>
</dbReference>